<organism evidence="1">
    <name type="scientific">viral metagenome</name>
    <dbReference type="NCBI Taxonomy" id="1070528"/>
    <lineage>
        <taxon>unclassified sequences</taxon>
        <taxon>metagenomes</taxon>
        <taxon>organismal metagenomes</taxon>
    </lineage>
</organism>
<dbReference type="EMBL" id="MN740813">
    <property type="protein sequence ID" value="QHU13116.1"/>
    <property type="molecule type" value="Genomic_DNA"/>
</dbReference>
<sequence>MSSRIVRLSRLSMSSASRTSPIKVYSTSLIWCGARVLNPIDKTYREYQPLEVDSMTLRMVDMPYPNQLTRVDYLDPVTVRIYSESVWAENDVLFTCLPELK</sequence>
<dbReference type="AlphaFoldDB" id="A0A6C0K7R2"/>
<evidence type="ECO:0000313" key="1">
    <source>
        <dbReference type="EMBL" id="QHU13116.1"/>
    </source>
</evidence>
<accession>A0A6C0K7R2</accession>
<name>A0A6C0K7R2_9ZZZZ</name>
<proteinExistence type="predicted"/>
<reference evidence="1" key="1">
    <citation type="journal article" date="2020" name="Nature">
        <title>Giant virus diversity and host interactions through global metagenomics.</title>
        <authorList>
            <person name="Schulz F."/>
            <person name="Roux S."/>
            <person name="Paez-Espino D."/>
            <person name="Jungbluth S."/>
            <person name="Walsh D.A."/>
            <person name="Denef V.J."/>
            <person name="McMahon K.D."/>
            <person name="Konstantinidis K.T."/>
            <person name="Eloe-Fadrosh E.A."/>
            <person name="Kyrpides N.C."/>
            <person name="Woyke T."/>
        </authorList>
    </citation>
    <scope>NUCLEOTIDE SEQUENCE</scope>
    <source>
        <strain evidence="1">GVMAG-S-1101176-114</strain>
    </source>
</reference>
<protein>
    <submittedName>
        <fullName evidence="1">Uncharacterized protein</fullName>
    </submittedName>
</protein>